<sequence length="125" mass="14304">MYFKLICAFISIFFINISVHAEMIMKYENEGFIDKSWFENEKQIIERSASLTSPSGKLYTTRQRFIVIDHNTIEYIPDSSSLDTLKYIQEICGKDGLKPAPEPIEGLGYQRLGMRSAFGMSCVSN</sequence>
<proteinExistence type="predicted"/>
<gene>
    <name evidence="1" type="ORF">D9K79_18305</name>
</gene>
<name>A0ABX9U110_9GAMM</name>
<reference evidence="1 2" key="1">
    <citation type="submission" date="2018-09" db="EMBL/GenBank/DDBJ databases">
        <title>The draft genome of Acinetobacter sp. strains.</title>
        <authorList>
            <person name="Qin J."/>
            <person name="Feng Y."/>
            <person name="Zong Z."/>
        </authorList>
    </citation>
    <scope>NUCLEOTIDE SEQUENCE [LARGE SCALE GENOMIC DNA]</scope>
    <source>
        <strain evidence="1 2">WCHAc060001</strain>
    </source>
</reference>
<dbReference type="EMBL" id="RCHE01000098">
    <property type="protein sequence ID" value="RLL35796.1"/>
    <property type="molecule type" value="Genomic_DNA"/>
</dbReference>
<dbReference type="Proteomes" id="UP000273105">
    <property type="component" value="Unassembled WGS sequence"/>
</dbReference>
<accession>A0ABX9U110</accession>
<evidence type="ECO:0000313" key="2">
    <source>
        <dbReference type="Proteomes" id="UP000273105"/>
    </source>
</evidence>
<organism evidence="1 2">
    <name type="scientific">Acinetobacter cumulans</name>
    <dbReference type="NCBI Taxonomy" id="2136182"/>
    <lineage>
        <taxon>Bacteria</taxon>
        <taxon>Pseudomonadati</taxon>
        <taxon>Pseudomonadota</taxon>
        <taxon>Gammaproteobacteria</taxon>
        <taxon>Moraxellales</taxon>
        <taxon>Moraxellaceae</taxon>
        <taxon>Acinetobacter</taxon>
    </lineage>
</organism>
<protein>
    <submittedName>
        <fullName evidence="1">Uncharacterized protein</fullName>
    </submittedName>
</protein>
<evidence type="ECO:0000313" key="1">
    <source>
        <dbReference type="EMBL" id="RLL35796.1"/>
    </source>
</evidence>
<dbReference type="RefSeq" id="WP_111034835.1">
    <property type="nucleotide sequence ID" value="NZ_RCHE01000098.1"/>
</dbReference>
<comment type="caution">
    <text evidence="1">The sequence shown here is derived from an EMBL/GenBank/DDBJ whole genome shotgun (WGS) entry which is preliminary data.</text>
</comment>
<keyword evidence="2" id="KW-1185">Reference proteome</keyword>